<dbReference type="PROSITE" id="PS01180">
    <property type="entry name" value="CUB"/>
    <property type="match status" value="27"/>
</dbReference>
<evidence type="ECO:0000256" key="25">
    <source>
        <dbReference type="ARBA" id="ARBA00049703"/>
    </source>
</evidence>
<feature type="domain" description="CUB" evidence="28">
    <location>
        <begin position="1514"/>
        <end position="1632"/>
    </location>
</feature>
<feature type="domain" description="CUB" evidence="28">
    <location>
        <begin position="811"/>
        <end position="927"/>
    </location>
</feature>
<evidence type="ECO:0000259" key="28">
    <source>
        <dbReference type="PROSITE" id="PS01180"/>
    </source>
</evidence>
<feature type="domain" description="CUB" evidence="28">
    <location>
        <begin position="2242"/>
        <end position="2354"/>
    </location>
</feature>
<comment type="subcellular location">
    <subcellularLocation>
        <location evidence="2">Cell membrane</location>
        <topology evidence="2">Peripheral membrane protein</topology>
    </subcellularLocation>
    <subcellularLocation>
        <location evidence="1">Endosome</location>
    </subcellularLocation>
    <subcellularLocation>
        <location evidence="22">Lysosome membrane</location>
        <topology evidence="22">Peripheral membrane protein</topology>
    </subcellularLocation>
</comment>
<dbReference type="GO" id="GO:0015031">
    <property type="term" value="P:protein transport"/>
    <property type="evidence" value="ECO:0007669"/>
    <property type="project" value="UniProtKB-KW"/>
</dbReference>
<feature type="domain" description="CUB" evidence="28">
    <location>
        <begin position="933"/>
        <end position="1061"/>
    </location>
</feature>
<evidence type="ECO:0000256" key="12">
    <source>
        <dbReference type="ARBA" id="ARBA00022753"/>
    </source>
</evidence>
<evidence type="ECO:0000256" key="7">
    <source>
        <dbReference type="ARBA" id="ARBA00022553"/>
    </source>
</evidence>
<feature type="domain" description="CUB" evidence="28">
    <location>
        <begin position="2358"/>
        <end position="2473"/>
    </location>
</feature>
<feature type="domain" description="CUB" evidence="28">
    <location>
        <begin position="2478"/>
        <end position="2592"/>
    </location>
</feature>
<feature type="domain" description="CUB" evidence="28">
    <location>
        <begin position="1880"/>
        <end position="1995"/>
    </location>
</feature>
<dbReference type="FunFam" id="2.10.25.10:FF:000260">
    <property type="entry name" value="Notch receptor 4"/>
    <property type="match status" value="1"/>
</dbReference>
<keyword evidence="11" id="KW-0677">Repeat</keyword>
<feature type="domain" description="CUB" evidence="28">
    <location>
        <begin position="2709"/>
        <end position="2822"/>
    </location>
</feature>
<evidence type="ECO:0000256" key="11">
    <source>
        <dbReference type="ARBA" id="ARBA00022737"/>
    </source>
</evidence>
<dbReference type="Gene3D" id="2.10.25.10">
    <property type="entry name" value="Laminin"/>
    <property type="match status" value="7"/>
</dbReference>
<feature type="disulfide bond" evidence="27">
    <location>
        <begin position="286"/>
        <end position="295"/>
    </location>
</feature>
<keyword evidence="13" id="KW-0653">Protein transport</keyword>
<feature type="disulfide bond" evidence="27">
    <location>
        <begin position="17"/>
        <end position="26"/>
    </location>
</feature>
<dbReference type="GO" id="GO:0005886">
    <property type="term" value="C:plasma membrane"/>
    <property type="evidence" value="ECO:0007669"/>
    <property type="project" value="UniProtKB-SubCell"/>
</dbReference>
<dbReference type="FunFam" id="2.10.25.10:FF:000066">
    <property type="entry name" value="FAT atypical cadherin 4"/>
    <property type="match status" value="1"/>
</dbReference>
<feature type="domain" description="EGF-like" evidence="29">
    <location>
        <begin position="259"/>
        <end position="296"/>
    </location>
</feature>
<keyword evidence="18" id="KW-0325">Glycoprotein</keyword>
<keyword evidence="31" id="KW-1185">Reference proteome</keyword>
<evidence type="ECO:0000256" key="10">
    <source>
        <dbReference type="ARBA" id="ARBA00022729"/>
    </source>
</evidence>
<evidence type="ECO:0000256" key="9">
    <source>
        <dbReference type="ARBA" id="ARBA00022685"/>
    </source>
</evidence>
<dbReference type="Pfam" id="PF00431">
    <property type="entry name" value="CUB"/>
    <property type="match status" value="27"/>
</dbReference>
<feature type="domain" description="CUB" evidence="28">
    <location>
        <begin position="459"/>
        <end position="572"/>
    </location>
</feature>
<feature type="domain" description="CUB" evidence="28">
    <location>
        <begin position="3419"/>
        <end position="3538"/>
    </location>
</feature>
<feature type="disulfide bond" evidence="26">
    <location>
        <begin position="459"/>
        <end position="486"/>
    </location>
</feature>
<sequence length="3544" mass="388993">MNGGTCVDMYNGYFCRCPSNWQGTQCTEDVNECAIYAGTDLGCQNGATCTNTQGSFICRCTTNWYGIHCSERHNDCAEASHAELCGHGTCVDETRAQQGQPRFRCICNSGWTQDLSVSPACTIDIDECALGAHCSVSPPVTCRNIPGSFLCESCPPGYTGNGFTCYDINECLTNNGGCSTNPWVDCVNTVGSMRCGHCPEGYEERDGTCVSSPVCSTNNGGCDPRAECQNNGGLGVTCLCPDGYAGNGRGPQGCVPISSFGACHLNPCQNGGSCTPFGQLQFTCNCVQGYSGPTCNITTNACASNPCLNGGICTQQGTGFTCVCNSDYTGPNCGQPQQECGGRLTNEAGSFRYPRQTGVNYPHGANCNWIIVTTPGKVLSITFPSFSVELTTGCRDDYLQVYDGPDSSSRLIGTYCGVNPLNGQSINSTQNQASLLFHSDHWISSLGFTVNWTSHEPVCGYSLMGQDHGAIRSPGYPTSYPHNIDCVWTISVRPGSVIDFHFAEVSLEAHSACFDYLEIHDGQTEQAPILQRFCNSVTPPPPIRTTGPFAFVRFHTDGDTSDRGFSITYAATAGECGGNLTGQNGEVMSPGYPSSYRRNTLCVWNIWVPTGYSVVLTFDDFDLLSPSECMDNSLVVRDGQNQTAPLLANFCGAATPALIRSSSNVMYLELRSIAEMSGRGFKALWSSGCGGTFTGSSGQIHSPGWPNIYPTNTECIYNIQVPQGHSILLSFNSFDLEGNLIGRCYFDYVEVYDNIIAPGNQIGNRLCSSNTPEDVRGGSNQMVIKFVTDYSVHGTGFQATYTAVGAGSSQCGGVINANSGNISSPQHPNEYPHGINCTWYLTVDPGHVIRLMFHMFSFETIYSGNTCIYDFLEVYDNSTMFEGSRLGRYCGSSAPPFLTSSDNVMVIYMETDSDTSREGFRANFVAINQSHICGSDLRTATGVVTSPNYPGSYPHDRECEWTITVPEGNQIFVNITDFELEGPYNRCPHDYLDIRQENSYFLVQSRARENGGYLSSPALLKLCGNQPAVTPFISHSNRLYLKFKSDHSVQKRGFRLEYSSGATGCGGLMTTPTGGFVSPNYPGNYNHNSECVWTIVVSRGSKIILVFVDLDVEGSSPNCYDYIEVHDGGLTGRLITRLCGTLPPHPITSNTNKLWIKYKTDYNMAGRGFRAQYFTNCNTTLTGQYGVIESPNFPNNYPHLQNCNWTIEVSRGSKINVTFATFILEYHSRCLYDYVEIIDGSNTTRLCGPDVQLFSSSTNKLYIHFKTDASDAFNGFRLEWIKDGCGGRLTGNSGGFTSPGYPNPYPAHVICTWEIIVELGMSVEFTLHTFDVESSTDCRFDALEVHSGSDRQGFQLIQACHRQSGPQTVTSSGNTMFVYFESDYSIHGTGFNATYKAVPNGCGGKFSARNGRISSKNFPETYDHNSVCEWLITVEQYHAVALTFLNFHLEGDNCTYDYVDVYDGNSTESTQLGHFCDIHTPPAFRSTGNQMFIKMVADSSQSHQGFLAEYKTACGGNLNADVDGEIMSPLYPHQIALDSECIWIISSGSNTQRVTLHFTAMDINETYNCSLAWVAVNDGRDAFVAVDDELQNRYCGSSLPASITSHGSSLRVQFKSGGYARGKGFRAVYSSSHSSCGGEIKVSSGRFTSPLYPDNYPDDIECVWQLTTPPGNALQLSFPTFELTEGLNNDYVEIRTPDVNGELAGRWAGNTPPSNLTNFFGAWIKFRSNEMDTARGFTAEWSASTDVTLTGNRGQIASPKYPSEYPQYSSYRWTIGVAQNMSVRITFETIAIQGSYGYTTCLHDYVEFFDGPQVTGTTLGRFCGINLPESFESTTNEVTVVFVSDGYLELSGFLFTWEAVLSSDLRPSVTPYSQPTVSGCGGNLVASNVSQELTTPGYPGLYANNLDCYWTVVVPLGYRVLATIQNISLEVNSICSWDYVEFLGNSQYSARLGKKYCKAEDAGVLVQSNSNLLTIHFRTDESIQYQGVSISLLQGCGGYMPISTGIISSPNYPADYPSQQNCSWKVSVNTGKTIRLTFDQPFNIADTGICSNDYLKLLNGFTQTSPPLIVNGSSNTNGTYCGMTAPQGLTTSSSYLFAQFVSDGAGSGAGFSFNFSEISVTCGGHLRLTNSITSGYFMSPNYPQDYPENVDCTWIITSPMTERIKIDFEETFYIEPHNYCDWDYLVFHDGGTLVSPRIGQPLCGSTLPGTVLSTENIILARFRTDNSRVHPGFKAKYSIATCGGRIRASNGVITSPKYPDNYDNNQECEWFIVGPIGHFLTINVTSLNIQSSENCSADVLEVRDGNATDNSLFRSCGLNDALQSIETSDNIAYVRFKSDGSRVAQGFRIVFQASLGECGGQLTTPSGVITSPNFPGQYPHNRRCEWVIIVSPGRSITLTFTDFRLEQHYSNGFCPWDYVEIYNGNEEDSPSLGHFCHDVIPGPIQSSGNVMKVIFRTDRSESFNGFRAVYSSDSESECGGYLTESSGVITSPLTNISNSHNRECIWQLRRSQPNQTSVRLTLGFLNTEGQYPCIHDYLEVREGIDSSGALIKRFCGQVTPTSIFLPVPDVWIRYKTDRSINSEGFNLSYEYTNCGGIYTDNEGVISSPNYPVNSNQNTSCAWQITAPEGSQIRIEITDFDFPLGCHQENLTLQNGGYYDSPQIGTYCNQTRPPNFVSQSNALRLTMVNGISATNRRGFRMTYRFESGGCGGLFHADSGVIRSPNYPRSYPHNVECRWDITVALGYMVKLKFQSPFDLEADDCHFDYVQLYDVSMNGSLSSFGSYCNNTTPPDQRSKSNRLVVIFRSDIDTNGNGFSANWSSECGGIFTSEVGTVYSPGYPNNYPNNANCLYTIQPPDNKLIFLSFVDFAVQGDHYWCSGDYVTIDGDSSDEIYPYWQRRFCGTSPPQGMLRHNQMFIRFISDQSRTMKGFQAQYNSEDCGGNLTDPSGIISTSPFHNSLIGPSACTWTITVETNKIVNLKLLSFEQDIRYFYAYCNSHYLDIHDGSDTNAPLLAHICGDLLGIPSKIKSSNNTMFLKYVTSDHYYLIKKGFQASYSSTYGPAAGCGGTLRQSSGTIRSLDIDNNGQYEPDLDCHWLIYVGENKLVTINITGINIAGQSPCQGENVTDQLTVYEGTYEEDQILGRFCSQTSDQYLTAGSNVILVVFKSDSGRSAAGFTATFGERDPLCGGAFNATSEVQTISSPNYPSYFNQVLRCNWFIDSGSNDDSIKLEVTDLHLEACSVTDGSSLSFEDRPRGDAGQSQHICGTTTPSPFYSTGQRVKIVYNVPHSSSNSTFQLNYSLSGCSRNYTQSNARITSPGFPKQYSANHLCIIQYQAPVNTTLALYFRRFSMEYHPDCHWDSLEIFNSLSVSITKLCNEAIPSPIFLPDNIATLKFMTDYSVQKAGYDITIISSTAGSGCGGVINETRFGAVTSPGYPGNLNISQTCSWLITPPSRTTLYFKFTEMNNQNGTCSNNYVAVYQGTTTTSPLFGRYCNVSFQSLHPQEPGSAVQFDAPILLLYASPDAGAAPKFRFEFAPSLTLLNN</sequence>
<dbReference type="Pfam" id="PF07645">
    <property type="entry name" value="EGF_CA"/>
    <property type="match status" value="3"/>
</dbReference>
<evidence type="ECO:0000256" key="16">
    <source>
        <dbReference type="ARBA" id="ARBA00023157"/>
    </source>
</evidence>
<feature type="domain" description="CUB" evidence="28">
    <location>
        <begin position="1402"/>
        <end position="1513"/>
    </location>
</feature>
<feature type="domain" description="CUB" evidence="28">
    <location>
        <begin position="1743"/>
        <end position="1860"/>
    </location>
</feature>
<protein>
    <recommendedName>
        <fullName evidence="23">Cubilin</fullName>
    </recommendedName>
</protein>
<evidence type="ECO:0000256" key="20">
    <source>
        <dbReference type="ARBA" id="ARBA00023228"/>
    </source>
</evidence>
<dbReference type="EMBL" id="CAXITT010000043">
    <property type="protein sequence ID" value="CAL1529132.1"/>
    <property type="molecule type" value="Genomic_DNA"/>
</dbReference>
<dbReference type="InterPro" id="IPR024731">
    <property type="entry name" value="NELL2-like_EGF"/>
</dbReference>
<dbReference type="InterPro" id="IPR000152">
    <property type="entry name" value="EGF-type_Asp/Asn_hydroxyl_site"/>
</dbReference>
<evidence type="ECO:0000256" key="19">
    <source>
        <dbReference type="ARBA" id="ARBA00023221"/>
    </source>
</evidence>
<evidence type="ECO:0000256" key="8">
    <source>
        <dbReference type="ARBA" id="ARBA00022628"/>
    </source>
</evidence>
<dbReference type="PROSITE" id="PS01187">
    <property type="entry name" value="EGF_CA"/>
    <property type="match status" value="1"/>
</dbReference>
<dbReference type="InterPro" id="IPR000742">
    <property type="entry name" value="EGF"/>
</dbReference>
<feature type="domain" description="CUB" evidence="28">
    <location>
        <begin position="340"/>
        <end position="455"/>
    </location>
</feature>
<keyword evidence="16 27" id="KW-1015">Disulfide bond</keyword>
<dbReference type="FunFam" id="2.60.120.290:FF:000003">
    <property type="entry name" value="Neuropilin"/>
    <property type="match status" value="1"/>
</dbReference>
<dbReference type="PANTHER" id="PTHR24251">
    <property type="entry name" value="OVOCHYMASE-RELATED"/>
    <property type="match status" value="1"/>
</dbReference>
<evidence type="ECO:0000313" key="31">
    <source>
        <dbReference type="Proteomes" id="UP001497497"/>
    </source>
</evidence>
<evidence type="ECO:0000256" key="18">
    <source>
        <dbReference type="ARBA" id="ARBA00023180"/>
    </source>
</evidence>
<keyword evidence="8" id="KW-0846">Cobalamin</keyword>
<feature type="domain" description="CUB" evidence="28">
    <location>
        <begin position="1285"/>
        <end position="1398"/>
    </location>
</feature>
<keyword evidence="5 27" id="KW-0245">EGF-like domain</keyword>
<dbReference type="GO" id="GO:0005509">
    <property type="term" value="F:calcium ion binding"/>
    <property type="evidence" value="ECO:0007669"/>
    <property type="project" value="InterPro"/>
</dbReference>
<evidence type="ECO:0000256" key="4">
    <source>
        <dbReference type="ARBA" id="ARBA00022475"/>
    </source>
</evidence>
<dbReference type="PROSITE" id="PS50026">
    <property type="entry name" value="EGF_3"/>
    <property type="match status" value="5"/>
</dbReference>
<feature type="domain" description="CUB" evidence="28">
    <location>
        <begin position="576"/>
        <end position="688"/>
    </location>
</feature>
<evidence type="ECO:0000256" key="26">
    <source>
        <dbReference type="PROSITE-ProRule" id="PRU00059"/>
    </source>
</evidence>
<evidence type="ECO:0000256" key="22">
    <source>
        <dbReference type="ARBA" id="ARBA00023765"/>
    </source>
</evidence>
<evidence type="ECO:0000256" key="21">
    <source>
        <dbReference type="ARBA" id="ARBA00023285"/>
    </source>
</evidence>
<evidence type="ECO:0000256" key="2">
    <source>
        <dbReference type="ARBA" id="ARBA00004202"/>
    </source>
</evidence>
<evidence type="ECO:0000256" key="13">
    <source>
        <dbReference type="ARBA" id="ARBA00022927"/>
    </source>
</evidence>
<evidence type="ECO:0000256" key="5">
    <source>
        <dbReference type="ARBA" id="ARBA00022536"/>
    </source>
</evidence>
<dbReference type="InterPro" id="IPR035914">
    <property type="entry name" value="Sperma_CUB_dom_sf"/>
</dbReference>
<feature type="domain" description="CUB" evidence="28">
    <location>
        <begin position="2823"/>
        <end position="2937"/>
    </location>
</feature>
<evidence type="ECO:0000256" key="3">
    <source>
        <dbReference type="ARBA" id="ARBA00022448"/>
    </source>
</evidence>
<dbReference type="SMART" id="SM00181">
    <property type="entry name" value="EGF"/>
    <property type="match status" value="8"/>
</dbReference>
<dbReference type="GO" id="GO:0005765">
    <property type="term" value="C:lysosomal membrane"/>
    <property type="evidence" value="ECO:0007669"/>
    <property type="project" value="UniProtKB-SubCell"/>
</dbReference>
<dbReference type="InterPro" id="IPR018097">
    <property type="entry name" value="EGF_Ca-bd_CS"/>
</dbReference>
<keyword evidence="3" id="KW-0813">Transport</keyword>
<keyword evidence="21" id="KW-0170">Cobalt</keyword>
<feature type="domain" description="CUB" evidence="28">
    <location>
        <begin position="3187"/>
        <end position="3302"/>
    </location>
</feature>
<evidence type="ECO:0000313" key="30">
    <source>
        <dbReference type="EMBL" id="CAL1529132.1"/>
    </source>
</evidence>
<feature type="domain" description="CUB" evidence="28">
    <location>
        <begin position="1996"/>
        <end position="2118"/>
    </location>
</feature>
<feature type="domain" description="EGF-like" evidence="29">
    <location>
        <begin position="298"/>
        <end position="334"/>
    </location>
</feature>
<dbReference type="PROSITE" id="PS00022">
    <property type="entry name" value="EGF_1"/>
    <property type="match status" value="4"/>
</dbReference>
<evidence type="ECO:0000256" key="23">
    <source>
        <dbReference type="ARBA" id="ARBA00023878"/>
    </source>
</evidence>
<feature type="disulfide bond" evidence="26">
    <location>
        <begin position="1230"/>
        <end position="1247"/>
    </location>
</feature>
<evidence type="ECO:0000259" key="29">
    <source>
        <dbReference type="PROSITE" id="PS50026"/>
    </source>
</evidence>
<keyword evidence="10" id="KW-0732">Signal</keyword>
<dbReference type="FunFam" id="2.60.120.290:FF:000005">
    <property type="entry name" value="Procollagen C-endopeptidase enhancer 1"/>
    <property type="match status" value="8"/>
</dbReference>
<dbReference type="InterPro" id="IPR001881">
    <property type="entry name" value="EGF-like_Ca-bd_dom"/>
</dbReference>
<feature type="domain" description="CUB" evidence="28">
    <location>
        <begin position="689"/>
        <end position="804"/>
    </location>
</feature>
<evidence type="ECO:0000256" key="17">
    <source>
        <dbReference type="ARBA" id="ARBA00023166"/>
    </source>
</evidence>
<dbReference type="PROSITE" id="PS01186">
    <property type="entry name" value="EGF_2"/>
    <property type="match status" value="1"/>
</dbReference>
<feature type="domain" description="CUB" evidence="28">
    <location>
        <begin position="2122"/>
        <end position="2240"/>
    </location>
</feature>
<dbReference type="Gene3D" id="2.60.120.290">
    <property type="entry name" value="Spermadhesin, CUB domain"/>
    <property type="match status" value="27"/>
</dbReference>
<feature type="disulfide bond" evidence="26">
    <location>
        <begin position="3419"/>
        <end position="3446"/>
    </location>
</feature>
<keyword evidence="7" id="KW-0597">Phosphoprotein</keyword>
<comment type="subunit">
    <text evidence="25">Interacts with AMN. Component of the cubam complex composed of one CUBN trimer and one AMN chain. The cubam complex can dimerize. Interacts with LRP2 in a dual-receptor complex in a calcium-dependent manner. Found in a complex with PID1/PCLI1, LRP1 and CUBNI. Interacts with LRP1 and PID1/PCLI1.</text>
</comment>
<evidence type="ECO:0000256" key="27">
    <source>
        <dbReference type="PROSITE-ProRule" id="PRU00076"/>
    </source>
</evidence>
<feature type="domain" description="CUB" evidence="28">
    <location>
        <begin position="2939"/>
        <end position="3058"/>
    </location>
</feature>
<name>A0AAV2H5Z7_LYMST</name>
<evidence type="ECO:0000256" key="1">
    <source>
        <dbReference type="ARBA" id="ARBA00004177"/>
    </source>
</evidence>
<feature type="domain" description="CUB" evidence="28">
    <location>
        <begin position="3304"/>
        <end position="3413"/>
    </location>
</feature>
<dbReference type="Pfam" id="PF12947">
    <property type="entry name" value="EGF_3"/>
    <property type="match status" value="1"/>
</dbReference>
<feature type="disulfide bond" evidence="27">
    <location>
        <begin position="60"/>
        <end position="69"/>
    </location>
</feature>
<feature type="domain" description="CUB" evidence="28">
    <location>
        <begin position="2594"/>
        <end position="2705"/>
    </location>
</feature>
<comment type="caution">
    <text evidence="30">The sequence shown here is derived from an EMBL/GenBank/DDBJ whole genome shotgun (WGS) entry which is preliminary data.</text>
</comment>
<reference evidence="30 31" key="1">
    <citation type="submission" date="2024-04" db="EMBL/GenBank/DDBJ databases">
        <authorList>
            <consortium name="Genoscope - CEA"/>
            <person name="William W."/>
        </authorList>
    </citation>
    <scope>NUCLEOTIDE SEQUENCE [LARGE SCALE GENOMIC DNA]</scope>
</reference>
<gene>
    <name evidence="30" type="ORF">GSLYS_00003287001</name>
</gene>
<dbReference type="CDD" id="cd00054">
    <property type="entry name" value="EGF_CA"/>
    <property type="match status" value="6"/>
</dbReference>
<keyword evidence="15" id="KW-0472">Membrane</keyword>
<proteinExistence type="predicted"/>
<dbReference type="SUPFAM" id="SSF49854">
    <property type="entry name" value="Spermadhesin, CUB domain"/>
    <property type="match status" value="27"/>
</dbReference>
<feature type="domain" description="CUB" evidence="28">
    <location>
        <begin position="3065"/>
        <end position="3183"/>
    </location>
</feature>
<evidence type="ECO:0000256" key="15">
    <source>
        <dbReference type="ARBA" id="ARBA00023136"/>
    </source>
</evidence>
<dbReference type="CDD" id="cd00041">
    <property type="entry name" value="CUB"/>
    <property type="match status" value="27"/>
</dbReference>
<dbReference type="GO" id="GO:0005768">
    <property type="term" value="C:endosome"/>
    <property type="evidence" value="ECO:0007669"/>
    <property type="project" value="UniProtKB-SubCell"/>
</dbReference>
<dbReference type="SMART" id="SM00179">
    <property type="entry name" value="EGF_CA"/>
    <property type="match status" value="7"/>
</dbReference>
<keyword evidence="20" id="KW-0458">Lysosome</keyword>
<keyword evidence="12" id="KW-0967">Endosome</keyword>
<dbReference type="GO" id="GO:0031419">
    <property type="term" value="F:cobalamin binding"/>
    <property type="evidence" value="ECO:0007669"/>
    <property type="project" value="UniProtKB-KW"/>
</dbReference>
<dbReference type="PANTHER" id="PTHR24251:SF30">
    <property type="entry name" value="MEMBRANE FRIZZLED-RELATED PROTEIN"/>
    <property type="match status" value="1"/>
</dbReference>
<keyword evidence="14" id="KW-0443">Lipid metabolism</keyword>
<dbReference type="Proteomes" id="UP001497497">
    <property type="component" value="Unassembled WGS sequence"/>
</dbReference>
<dbReference type="GO" id="GO:0008203">
    <property type="term" value="P:cholesterol metabolic process"/>
    <property type="evidence" value="ECO:0007669"/>
    <property type="project" value="UniProtKB-KW"/>
</dbReference>
<evidence type="ECO:0000256" key="6">
    <source>
        <dbReference type="ARBA" id="ARBA00022548"/>
    </source>
</evidence>
<keyword evidence="9" id="KW-0165">Cleavage on pair of basic residues</keyword>
<comment type="function">
    <text evidence="24">Endocytic receptor which plays a role in lipoprotein, vitamin and iron metabolism by facilitating their uptake. Acts together with LRP2 to mediate endocytosis of high-density lipoproteins, GC, hemoglobin, ALB, TF and SCGB1A1. Acts together with AMN to mediate endocytosis of the CBLIF-cobalamin complex. Binds to ALB, MB, Kappa and lambda-light chains, TF, hemoglobin, GC, SCGB1A1, APOA1, high density lipoprotein, and the CBLIF-cobalamin complex. Ligand binding requires calcium. Serves as important transporter in several absorptive epithelia, including intestine, renal proximal tubules and embryonic yolk sac. May play an important role in the development of the peri-implantation embryo through internalization of APOA1 and cholesterol. Binds to LGALS3 at the maternal-fetal interface.</text>
</comment>
<evidence type="ECO:0000256" key="14">
    <source>
        <dbReference type="ARBA" id="ARBA00023098"/>
    </source>
</evidence>
<keyword evidence="6" id="KW-0153">Cholesterol metabolism</keyword>
<feature type="disulfide bond" evidence="26">
    <location>
        <begin position="340"/>
        <end position="367"/>
    </location>
</feature>
<feature type="domain" description="CUB" evidence="28">
    <location>
        <begin position="1177"/>
        <end position="1283"/>
    </location>
</feature>
<dbReference type="Pfam" id="PF00008">
    <property type="entry name" value="EGF"/>
    <property type="match status" value="2"/>
</dbReference>
<accession>A0AAV2H5Z7</accession>
<feature type="domain" description="CUB" evidence="28">
    <location>
        <begin position="1636"/>
        <end position="1744"/>
    </location>
</feature>
<comment type="caution">
    <text evidence="27">Lacks conserved residue(s) required for the propagation of feature annotation.</text>
</comment>
<dbReference type="InterPro" id="IPR049883">
    <property type="entry name" value="NOTCH1_EGF-like"/>
</dbReference>
<evidence type="ECO:0000256" key="24">
    <source>
        <dbReference type="ARBA" id="ARBA00049611"/>
    </source>
</evidence>
<dbReference type="FunFam" id="2.10.25.10:FF:000038">
    <property type="entry name" value="Fibrillin 2"/>
    <property type="match status" value="1"/>
</dbReference>
<dbReference type="SMART" id="SM00042">
    <property type="entry name" value="CUB"/>
    <property type="match status" value="27"/>
</dbReference>
<feature type="domain" description="EGF-like" evidence="29">
    <location>
        <begin position="29"/>
        <end position="70"/>
    </location>
</feature>
<feature type="disulfide bond" evidence="26">
    <location>
        <begin position="1514"/>
        <end position="1541"/>
    </location>
</feature>
<dbReference type="InterPro" id="IPR000859">
    <property type="entry name" value="CUB_dom"/>
</dbReference>
<feature type="domain" description="EGF-like" evidence="29">
    <location>
        <begin position="1"/>
        <end position="27"/>
    </location>
</feature>
<feature type="domain" description="EGF-like" evidence="29">
    <location>
        <begin position="211"/>
        <end position="255"/>
    </location>
</feature>
<organism evidence="30 31">
    <name type="scientific">Lymnaea stagnalis</name>
    <name type="common">Great pond snail</name>
    <name type="synonym">Helix stagnalis</name>
    <dbReference type="NCBI Taxonomy" id="6523"/>
    <lineage>
        <taxon>Eukaryota</taxon>
        <taxon>Metazoa</taxon>
        <taxon>Spiralia</taxon>
        <taxon>Lophotrochozoa</taxon>
        <taxon>Mollusca</taxon>
        <taxon>Gastropoda</taxon>
        <taxon>Heterobranchia</taxon>
        <taxon>Euthyneura</taxon>
        <taxon>Panpulmonata</taxon>
        <taxon>Hygrophila</taxon>
        <taxon>Lymnaeoidea</taxon>
        <taxon>Lymnaeidae</taxon>
        <taxon>Lymnaea</taxon>
    </lineage>
</organism>
<keyword evidence="17" id="KW-1207">Sterol metabolism</keyword>
<feature type="disulfide bond" evidence="27">
    <location>
        <begin position="324"/>
        <end position="333"/>
    </location>
</feature>
<keyword evidence="4" id="KW-1003">Cell membrane</keyword>
<dbReference type="FunFam" id="2.60.120.290:FF:000013">
    <property type="entry name" value="Membrane frizzled-related protein"/>
    <property type="match status" value="11"/>
</dbReference>
<feature type="domain" description="CUB" evidence="28">
    <location>
        <begin position="1065"/>
        <end position="1176"/>
    </location>
</feature>
<keyword evidence="19" id="KW-0753">Steroid metabolism</keyword>
<dbReference type="SUPFAM" id="SSF57196">
    <property type="entry name" value="EGF/Laminin"/>
    <property type="match status" value="5"/>
</dbReference>
<dbReference type="PROSITE" id="PS00010">
    <property type="entry name" value="ASX_HYDROXYL"/>
    <property type="match status" value="2"/>
</dbReference>